<evidence type="ECO:0000313" key="1">
    <source>
        <dbReference type="EMBL" id="CAD7457086.1"/>
    </source>
</evidence>
<dbReference type="EMBL" id="OE001559">
    <property type="protein sequence ID" value="CAD7457086.1"/>
    <property type="molecule type" value="Genomic_DNA"/>
</dbReference>
<evidence type="ECO:0008006" key="2">
    <source>
        <dbReference type="Google" id="ProtNLM"/>
    </source>
</evidence>
<dbReference type="GO" id="GO:0030317">
    <property type="term" value="P:flagellated sperm motility"/>
    <property type="evidence" value="ECO:0007669"/>
    <property type="project" value="TreeGrafter"/>
</dbReference>
<sequence>MPAGGIYQRKWVLKPECLMSPTTVLSIQEGYCFEYSTLLVSFLIGSGYDAYVVSGYATREFCKNDQSMVDCPHLLKELKVIGYTRTITITNCVKRII</sequence>
<dbReference type="AlphaFoldDB" id="A0A7R9IET3"/>
<gene>
    <name evidence="1" type="ORF">TTEB3V08_LOCUS5095</name>
</gene>
<dbReference type="GO" id="GO:0031514">
    <property type="term" value="C:motile cilium"/>
    <property type="evidence" value="ECO:0007669"/>
    <property type="project" value="TreeGrafter"/>
</dbReference>
<organism evidence="1">
    <name type="scientific">Timema tahoe</name>
    <dbReference type="NCBI Taxonomy" id="61484"/>
    <lineage>
        <taxon>Eukaryota</taxon>
        <taxon>Metazoa</taxon>
        <taxon>Ecdysozoa</taxon>
        <taxon>Arthropoda</taxon>
        <taxon>Hexapoda</taxon>
        <taxon>Insecta</taxon>
        <taxon>Pterygota</taxon>
        <taxon>Neoptera</taxon>
        <taxon>Polyneoptera</taxon>
        <taxon>Phasmatodea</taxon>
        <taxon>Timematodea</taxon>
        <taxon>Timematoidea</taxon>
        <taxon>Timematidae</taxon>
        <taxon>Timema</taxon>
    </lineage>
</organism>
<dbReference type="InterPro" id="IPR038765">
    <property type="entry name" value="Papain-like_cys_pep_sf"/>
</dbReference>
<dbReference type="SUPFAM" id="SSF54001">
    <property type="entry name" value="Cysteine proteinases"/>
    <property type="match status" value="1"/>
</dbReference>
<name>A0A7R9IET3_9NEOP</name>
<dbReference type="InterPro" id="IPR033551">
    <property type="entry name" value="DRC7/lobo"/>
</dbReference>
<accession>A0A7R9IET3</accession>
<dbReference type="PANTHER" id="PTHR35249:SF2">
    <property type="entry name" value="DYNEIN REGULATORY COMPLEX SUBUNIT 7"/>
    <property type="match status" value="1"/>
</dbReference>
<reference evidence="1" key="1">
    <citation type="submission" date="2020-11" db="EMBL/GenBank/DDBJ databases">
        <authorList>
            <person name="Tran Van P."/>
        </authorList>
    </citation>
    <scope>NUCLEOTIDE SEQUENCE</scope>
</reference>
<proteinExistence type="predicted"/>
<dbReference type="PANTHER" id="PTHR35249">
    <property type="entry name" value="DYNEIN REGULATORY COMPLEX SUBUNIT 7"/>
    <property type="match status" value="1"/>
</dbReference>
<protein>
    <recommendedName>
        <fullName evidence="2">Transglutaminase-like domain-containing protein</fullName>
    </recommendedName>
</protein>